<dbReference type="GO" id="GO:0031201">
    <property type="term" value="C:SNARE complex"/>
    <property type="evidence" value="ECO:0007669"/>
    <property type="project" value="TreeGrafter"/>
</dbReference>
<dbReference type="Proteomes" id="UP001162131">
    <property type="component" value="Unassembled WGS sequence"/>
</dbReference>
<name>A0AAU9K3P1_9CILI</name>
<dbReference type="SUPFAM" id="SSF47661">
    <property type="entry name" value="t-snare proteins"/>
    <property type="match status" value="1"/>
</dbReference>
<protein>
    <recommendedName>
        <fullName evidence="3">t-SNARE coiled-coil homology domain-containing protein</fullName>
    </recommendedName>
</protein>
<dbReference type="GO" id="GO:0000149">
    <property type="term" value="F:SNARE binding"/>
    <property type="evidence" value="ECO:0007669"/>
    <property type="project" value="TreeGrafter"/>
</dbReference>
<dbReference type="AlphaFoldDB" id="A0AAU9K3P1"/>
<dbReference type="Pfam" id="PF14523">
    <property type="entry name" value="Syntaxin_2"/>
    <property type="match status" value="1"/>
</dbReference>
<dbReference type="InterPro" id="IPR010989">
    <property type="entry name" value="SNARE"/>
</dbReference>
<accession>A0AAU9K3P1</accession>
<organism evidence="4 5">
    <name type="scientific">Blepharisma stoltei</name>
    <dbReference type="NCBI Taxonomy" id="1481888"/>
    <lineage>
        <taxon>Eukaryota</taxon>
        <taxon>Sar</taxon>
        <taxon>Alveolata</taxon>
        <taxon>Ciliophora</taxon>
        <taxon>Postciliodesmatophora</taxon>
        <taxon>Heterotrichea</taxon>
        <taxon>Heterotrichida</taxon>
        <taxon>Blepharismidae</taxon>
        <taxon>Blepharisma</taxon>
    </lineage>
</organism>
<evidence type="ECO:0000259" key="3">
    <source>
        <dbReference type="PROSITE" id="PS50192"/>
    </source>
</evidence>
<dbReference type="SMART" id="SM00397">
    <property type="entry name" value="t_SNARE"/>
    <property type="match status" value="1"/>
</dbReference>
<dbReference type="GO" id="GO:0005484">
    <property type="term" value="F:SNAP receptor activity"/>
    <property type="evidence" value="ECO:0007669"/>
    <property type="project" value="TreeGrafter"/>
</dbReference>
<dbReference type="PANTHER" id="PTHR19957">
    <property type="entry name" value="SYNTAXIN"/>
    <property type="match status" value="1"/>
</dbReference>
<dbReference type="GO" id="GO:0006906">
    <property type="term" value="P:vesicle fusion"/>
    <property type="evidence" value="ECO:0007669"/>
    <property type="project" value="TreeGrafter"/>
</dbReference>
<dbReference type="PANTHER" id="PTHR19957:SF38">
    <property type="entry name" value="LD27581P"/>
    <property type="match status" value="1"/>
</dbReference>
<dbReference type="PROSITE" id="PS50192">
    <property type="entry name" value="T_SNARE"/>
    <property type="match status" value="1"/>
</dbReference>
<reference evidence="4" key="1">
    <citation type="submission" date="2021-09" db="EMBL/GenBank/DDBJ databases">
        <authorList>
            <consortium name="AG Swart"/>
            <person name="Singh M."/>
            <person name="Singh A."/>
            <person name="Seah K."/>
            <person name="Emmerich C."/>
        </authorList>
    </citation>
    <scope>NUCLEOTIDE SEQUENCE</scope>
    <source>
        <strain evidence="4">ATCC30299</strain>
    </source>
</reference>
<keyword evidence="2" id="KW-1133">Transmembrane helix</keyword>
<dbReference type="GO" id="GO:0006886">
    <property type="term" value="P:intracellular protein transport"/>
    <property type="evidence" value="ECO:0007669"/>
    <property type="project" value="TreeGrafter"/>
</dbReference>
<keyword evidence="5" id="KW-1185">Reference proteome</keyword>
<evidence type="ECO:0000313" key="4">
    <source>
        <dbReference type="EMBL" id="CAG9333663.1"/>
    </source>
</evidence>
<evidence type="ECO:0000256" key="2">
    <source>
        <dbReference type="SAM" id="Phobius"/>
    </source>
</evidence>
<keyword evidence="2" id="KW-0472">Membrane</keyword>
<feature type="transmembrane region" description="Helical" evidence="2">
    <location>
        <begin position="210"/>
        <end position="233"/>
    </location>
</feature>
<dbReference type="GO" id="GO:0048278">
    <property type="term" value="P:vesicle docking"/>
    <property type="evidence" value="ECO:0007669"/>
    <property type="project" value="TreeGrafter"/>
</dbReference>
<proteinExistence type="inferred from homology"/>
<comment type="caution">
    <text evidence="4">The sequence shown here is derived from an EMBL/GenBank/DDBJ whole genome shotgun (WGS) entry which is preliminary data.</text>
</comment>
<dbReference type="Gene3D" id="1.20.5.110">
    <property type="match status" value="1"/>
</dbReference>
<sequence>MGTYKKLDGGLSDHIAQVNDFQSHIKKLKNLSNQLSVSNNSPEIRSAILKEREGTMQLSKEIMSSLRQFSPSRNEKLQYDKLVKEFEALLTQFNQVCQAVIKKENDISKLPQDQRQAQPEIQDEVPQGLKQLGDISDIVQQDRRNQIATIESDMTEIHAMFKEVAEMVGDQGKMLDETDRNMDVTVKETSKAVKELEQSSKYQVSARKKLYCLLIMAIVLILFLAAVALGYIYF</sequence>
<dbReference type="GO" id="GO:0012505">
    <property type="term" value="C:endomembrane system"/>
    <property type="evidence" value="ECO:0007669"/>
    <property type="project" value="TreeGrafter"/>
</dbReference>
<dbReference type="InterPro" id="IPR045242">
    <property type="entry name" value="Syntaxin"/>
</dbReference>
<dbReference type="Pfam" id="PF05739">
    <property type="entry name" value="SNARE"/>
    <property type="match status" value="1"/>
</dbReference>
<dbReference type="EMBL" id="CAJZBQ010000057">
    <property type="protein sequence ID" value="CAG9333663.1"/>
    <property type="molecule type" value="Genomic_DNA"/>
</dbReference>
<dbReference type="InterPro" id="IPR000727">
    <property type="entry name" value="T_SNARE_dom"/>
</dbReference>
<gene>
    <name evidence="4" type="ORF">BSTOLATCC_MIC59480</name>
</gene>
<dbReference type="Gene3D" id="1.20.58.70">
    <property type="match status" value="1"/>
</dbReference>
<feature type="domain" description="T-SNARE coiled-coil homology" evidence="3">
    <location>
        <begin position="137"/>
        <end position="199"/>
    </location>
</feature>
<dbReference type="InterPro" id="IPR006011">
    <property type="entry name" value="Syntaxin_N"/>
</dbReference>
<evidence type="ECO:0000256" key="1">
    <source>
        <dbReference type="ARBA" id="ARBA00009063"/>
    </source>
</evidence>
<keyword evidence="2" id="KW-0812">Transmembrane</keyword>
<evidence type="ECO:0000313" key="5">
    <source>
        <dbReference type="Proteomes" id="UP001162131"/>
    </source>
</evidence>
<comment type="similarity">
    <text evidence="1">Belongs to the syntaxin family.</text>
</comment>